<dbReference type="OrthoDB" id="10252057at2759"/>
<proteinExistence type="predicted"/>
<protein>
    <submittedName>
        <fullName evidence="2">Encystation-specific secretory granule protein-1</fullName>
    </submittedName>
</protein>
<dbReference type="EMBL" id="VDLU01000004">
    <property type="protein sequence ID" value="TNJ26874.1"/>
    <property type="molecule type" value="Genomic_DNA"/>
</dbReference>
<dbReference type="AlphaFoldDB" id="A0A4Z1SMF5"/>
<keyword evidence="3" id="KW-1185">Reference proteome</keyword>
<gene>
    <name evidence="2" type="ORF">GMRT_10546</name>
</gene>
<organism evidence="2 3">
    <name type="scientific">Giardia muris</name>
    <dbReference type="NCBI Taxonomy" id="5742"/>
    <lineage>
        <taxon>Eukaryota</taxon>
        <taxon>Metamonada</taxon>
        <taxon>Diplomonadida</taxon>
        <taxon>Hexamitidae</taxon>
        <taxon>Giardiinae</taxon>
        <taxon>Giardia</taxon>
    </lineage>
</organism>
<comment type="caution">
    <text evidence="2">The sequence shown here is derived from an EMBL/GenBank/DDBJ whole genome shotgun (WGS) entry which is preliminary data.</text>
</comment>
<reference evidence="2 3" key="1">
    <citation type="submission" date="2019-05" db="EMBL/GenBank/DDBJ databases">
        <title>The compact genome of Giardia muris reveals important steps in the evolution of intestinal protozoan parasites.</title>
        <authorList>
            <person name="Xu F."/>
            <person name="Jimenez-Gonzalez A."/>
            <person name="Einarsson E."/>
            <person name="Astvaldsson A."/>
            <person name="Peirasmaki D."/>
            <person name="Eckmann L."/>
            <person name="Andersson J.O."/>
            <person name="Svard S.G."/>
            <person name="Jerlstrom-Hultqvist J."/>
        </authorList>
    </citation>
    <scope>NUCLEOTIDE SEQUENCE [LARGE SCALE GENOMIC DNA]</scope>
    <source>
        <strain evidence="2 3">Roberts-Thomson</strain>
    </source>
</reference>
<dbReference type="Proteomes" id="UP000315496">
    <property type="component" value="Chromosome 4"/>
</dbReference>
<feature type="region of interest" description="Disordered" evidence="1">
    <location>
        <begin position="633"/>
        <end position="672"/>
    </location>
</feature>
<evidence type="ECO:0000256" key="1">
    <source>
        <dbReference type="SAM" id="MobiDB-lite"/>
    </source>
</evidence>
<feature type="compositionally biased region" description="Basic residues" evidence="1">
    <location>
        <begin position="651"/>
        <end position="662"/>
    </location>
</feature>
<evidence type="ECO:0000313" key="2">
    <source>
        <dbReference type="EMBL" id="TNJ26874.1"/>
    </source>
</evidence>
<evidence type="ECO:0000313" key="3">
    <source>
        <dbReference type="Proteomes" id="UP000315496"/>
    </source>
</evidence>
<dbReference type="SUPFAM" id="SSF69322">
    <property type="entry name" value="Tricorn protease domain 2"/>
    <property type="match status" value="1"/>
</dbReference>
<dbReference type="VEuPathDB" id="GiardiaDB:GMRT_10546"/>
<name>A0A4Z1SMF5_GIAMU</name>
<sequence length="819" mass="91148">MDLSPLSPLPPSIPYASSVIDYDDVYSNPLTCSLNATGEYIACGTETGLLAVYHAFSMQLLHLVRVCTEAIYRLYWAPDSQSIVVITMVSVHWISLGDEKQKETQPIKHETDGVSFSIDSEPKTTSKEETWKLLPTPLKADSVLGEWILKNDVAGVAKEEEEHELSLLTYSPLSWYTVLDLSTLDERKFFNGFDYQNTMRIVGFELVLVLATSFYSSKHICTLTFVLPGESHGYSLPNLIETLPSHSIQHKNVLNFICHDSLVFQALNISVLPPMADVIGLAGNIIVISFGTVFLLLSRPPASSSSATTTSQQFKLAGIHPLTLSQLEELLKTEVKDINPRRLNTNRQTLCSPQASSICCEVIGQEIRISFSSPLDLFSFVYSYHAGVAHYSFPLSIQHLDALSPFKTLSDLTLETLLDEFGSRLEPCSFTALITDSILITFSVAFSAADSAPLASFEALKRARTDIACSDLLTNMTAEHVEFLSSSMEKGTLTLSPQSFSSLALVLDGVATDLSSSPLYNYANVHQLVHATHEYRILSLSTNPDGSWLYLSTPTCFLTLCPLEGCCEVYEYSNAFLHVDAHFGWRLSNVASFEYGHPAVEILVATVGIYPVCDDFPYRLTPIPAHEGLKQQTSGIDLPDMSSEMAAATEKKRRRGRPRKSTLSKQKAVADARNTFEDSNDQVIEPFDPDMEVPHDLSPERLHFQPQVLLWAEQTIQDFSSCFPGFETVCTNVLHIEREDELDEAPDTLLYADEVRPRAVDVDYAKILHPPVLDLNLDLDRELLDAPQPQKGRLSSHHFLSAYLRLHTLPLRTIHVLQE</sequence>
<accession>A0A4Z1SMF5</accession>